<sequence>MFRQILHKRKHLHALGIQCKVSHAGHTTRHKLLVCFRNFVIGQHLSRNIPNQRVQILEIHQHPHQQVHVRILPTHQYTRNLLRRKKLHRAQRSEEIVEPFNVQTGHRKRTRAQVQILEGPIGAEPLRLLGPEPEAMVEKVEDDLVPAATNERHSQQIPMFELGKNLPEELIGEIVENC</sequence>
<accession>A0A8D8BJT2</accession>
<evidence type="ECO:0000313" key="1">
    <source>
        <dbReference type="EMBL" id="CAG6477046.1"/>
    </source>
</evidence>
<dbReference type="EMBL" id="HBUE01079929">
    <property type="protein sequence ID" value="CAG6477045.1"/>
    <property type="molecule type" value="Transcribed_RNA"/>
</dbReference>
<dbReference type="EMBL" id="HBUE01079930">
    <property type="protein sequence ID" value="CAG6477046.1"/>
    <property type="molecule type" value="Transcribed_RNA"/>
</dbReference>
<organism evidence="1">
    <name type="scientific">Culex pipiens</name>
    <name type="common">House mosquito</name>
    <dbReference type="NCBI Taxonomy" id="7175"/>
    <lineage>
        <taxon>Eukaryota</taxon>
        <taxon>Metazoa</taxon>
        <taxon>Ecdysozoa</taxon>
        <taxon>Arthropoda</taxon>
        <taxon>Hexapoda</taxon>
        <taxon>Insecta</taxon>
        <taxon>Pterygota</taxon>
        <taxon>Neoptera</taxon>
        <taxon>Endopterygota</taxon>
        <taxon>Diptera</taxon>
        <taxon>Nematocera</taxon>
        <taxon>Culicoidea</taxon>
        <taxon>Culicidae</taxon>
        <taxon>Culicinae</taxon>
        <taxon>Culicini</taxon>
        <taxon>Culex</taxon>
        <taxon>Culex</taxon>
    </lineage>
</organism>
<name>A0A8D8BJT2_CULPI</name>
<dbReference type="AlphaFoldDB" id="A0A8D8BJT2"/>
<protein>
    <submittedName>
        <fullName evidence="1">(northern house mosquito) hypothetical protein</fullName>
    </submittedName>
</protein>
<reference evidence="1" key="1">
    <citation type="submission" date="2021-05" db="EMBL/GenBank/DDBJ databases">
        <authorList>
            <person name="Alioto T."/>
            <person name="Alioto T."/>
            <person name="Gomez Garrido J."/>
        </authorList>
    </citation>
    <scope>NUCLEOTIDE SEQUENCE</scope>
</reference>
<proteinExistence type="predicted"/>